<evidence type="ECO:0000313" key="3">
    <source>
        <dbReference type="Proteomes" id="UP000449547"/>
    </source>
</evidence>
<organism evidence="2 3">
    <name type="scientific">Diutina rugosa</name>
    <name type="common">Yeast</name>
    <name type="synonym">Candida rugosa</name>
    <dbReference type="NCBI Taxonomy" id="5481"/>
    <lineage>
        <taxon>Eukaryota</taxon>
        <taxon>Fungi</taxon>
        <taxon>Dikarya</taxon>
        <taxon>Ascomycota</taxon>
        <taxon>Saccharomycotina</taxon>
        <taxon>Pichiomycetes</taxon>
        <taxon>Debaryomycetaceae</taxon>
        <taxon>Diutina</taxon>
    </lineage>
</organism>
<reference evidence="2 3" key="1">
    <citation type="submission" date="2019-07" db="EMBL/GenBank/DDBJ databases">
        <title>Genome assembly of two rare yeast pathogens: Diutina rugosa and Trichomonascus ciferrii.</title>
        <authorList>
            <person name="Mixao V."/>
            <person name="Saus E."/>
            <person name="Hansen A."/>
            <person name="Lass-Flor C."/>
            <person name="Gabaldon T."/>
        </authorList>
    </citation>
    <scope>NUCLEOTIDE SEQUENCE [LARGE SCALE GENOMIC DNA]</scope>
    <source>
        <strain evidence="2 3">CBS 613</strain>
    </source>
</reference>
<name>A0A642UGP1_DIURU</name>
<sequence length="546" mass="59726">MAPKRGSTNSTKAAQKAAADTGPETNVDKEDTARDAREDRVDDSEVEEIAAPKSTKKKPTGKKKACTKVFYPSAGDFSKRISAAKSIEDKEAIYAEWLKDLSEVGSTNPVGYAGGILTHIHRELTVKMETPELELLLNFTLKALKHSRFTNISLQHATNKNMQAIPGLLLKQRYTDMLEEAIRCILNIGTEEVRGLVEVTLLDAVPKITSREVFEVVLPIVLSGEIDLASDTAVAQVQTILSKAKRFYHWTLSDMLKFFGQNLDEYIKECILNTGTSSSSQTPQNEVSPDESSAQVPREQSNDGNGNGEQPPDQSSHGQRLTPPQQRSPPNSQGKSAKTQANRLSQKSASTPGAHVVEHHNDTPPPPSPSMEASPSTGIPELLRNEPILSGPQYQPRKRRHPTNFASNKKPQNKNSRLSPGTVQAVASGSHSRTVGSHPRLAEQPHISEILSALNDRPFNYVTNQTININYCVHGDSGILESRSSTSTVDNQELVNRGIKADDGYEDAGHDDEGDDDGYVNEGDDDEYVSGGNDDEYVNEGDDDEY</sequence>
<protein>
    <submittedName>
        <fullName evidence="2">Uncharacterized protein</fullName>
    </submittedName>
</protein>
<feature type="compositionally biased region" description="Polar residues" evidence="1">
    <location>
        <begin position="404"/>
        <end position="435"/>
    </location>
</feature>
<feature type="region of interest" description="Disordered" evidence="1">
    <location>
        <begin position="1"/>
        <end position="62"/>
    </location>
</feature>
<dbReference type="Proteomes" id="UP000449547">
    <property type="component" value="Unassembled WGS sequence"/>
</dbReference>
<dbReference type="EMBL" id="SWFT01000139">
    <property type="protein sequence ID" value="KAA8898613.1"/>
    <property type="molecule type" value="Genomic_DNA"/>
</dbReference>
<evidence type="ECO:0000313" key="2">
    <source>
        <dbReference type="EMBL" id="KAA8898613.1"/>
    </source>
</evidence>
<dbReference type="VEuPathDB" id="FungiDB:DIURU_004633"/>
<feature type="compositionally biased region" description="Basic and acidic residues" evidence="1">
    <location>
        <begin position="26"/>
        <end position="40"/>
    </location>
</feature>
<keyword evidence="3" id="KW-1185">Reference proteome</keyword>
<comment type="caution">
    <text evidence="2">The sequence shown here is derived from an EMBL/GenBank/DDBJ whole genome shotgun (WGS) entry which is preliminary data.</text>
</comment>
<proteinExistence type="predicted"/>
<feature type="compositionally biased region" description="Polar residues" evidence="1">
    <location>
        <begin position="1"/>
        <end position="13"/>
    </location>
</feature>
<dbReference type="GeneID" id="54783284"/>
<evidence type="ECO:0000256" key="1">
    <source>
        <dbReference type="SAM" id="MobiDB-lite"/>
    </source>
</evidence>
<accession>A0A642UGP1</accession>
<feature type="compositionally biased region" description="Acidic residues" evidence="1">
    <location>
        <begin position="504"/>
        <end position="546"/>
    </location>
</feature>
<feature type="region of interest" description="Disordered" evidence="1">
    <location>
        <begin position="497"/>
        <end position="546"/>
    </location>
</feature>
<feature type="compositionally biased region" description="Polar residues" evidence="1">
    <location>
        <begin position="276"/>
        <end position="304"/>
    </location>
</feature>
<gene>
    <name evidence="2" type="ORF">DIURU_004633</name>
</gene>
<feature type="compositionally biased region" description="Polar residues" evidence="1">
    <location>
        <begin position="312"/>
        <end position="351"/>
    </location>
</feature>
<dbReference type="AlphaFoldDB" id="A0A642UGP1"/>
<feature type="region of interest" description="Disordered" evidence="1">
    <location>
        <begin position="276"/>
        <end position="439"/>
    </location>
</feature>
<dbReference type="RefSeq" id="XP_034010597.1">
    <property type="nucleotide sequence ID" value="XM_034157528.1"/>
</dbReference>